<organism evidence="1 2">
    <name type="scientific">Scytalidium lignicola</name>
    <name type="common">Hyphomycete</name>
    <dbReference type="NCBI Taxonomy" id="5539"/>
    <lineage>
        <taxon>Eukaryota</taxon>
        <taxon>Fungi</taxon>
        <taxon>Dikarya</taxon>
        <taxon>Ascomycota</taxon>
        <taxon>Pezizomycotina</taxon>
        <taxon>Leotiomycetes</taxon>
        <taxon>Leotiomycetes incertae sedis</taxon>
        <taxon>Scytalidium</taxon>
    </lineage>
</organism>
<dbReference type="InterPro" id="IPR036875">
    <property type="entry name" value="Znf_CCHC_sf"/>
</dbReference>
<proteinExistence type="predicted"/>
<dbReference type="GO" id="GO:0008270">
    <property type="term" value="F:zinc ion binding"/>
    <property type="evidence" value="ECO:0007669"/>
    <property type="project" value="InterPro"/>
</dbReference>
<dbReference type="OrthoDB" id="3598622at2759"/>
<sequence length="155" mass="17185">MMLKLKAKAQWVPQTPHNPVQLQLQSQSIQQLLREQHSPTTPTKKAMNQLVKGFEMVMHEMVFMTKDIEALRAENASIQAKLHKPRKRLVHTGSLTAQEAQALAQSSATVQNVLEVINPSTSANSLSAPPRRPPKCSECGNIGHNRLKCPNLASH</sequence>
<dbReference type="SUPFAM" id="SSF57756">
    <property type="entry name" value="Retrovirus zinc finger-like domains"/>
    <property type="match status" value="1"/>
</dbReference>
<feature type="non-terminal residue" evidence="1">
    <location>
        <position position="1"/>
    </location>
</feature>
<evidence type="ECO:0000313" key="2">
    <source>
        <dbReference type="Proteomes" id="UP000258309"/>
    </source>
</evidence>
<accession>A0A3E2H853</accession>
<reference evidence="1 2" key="1">
    <citation type="submission" date="2018-05" db="EMBL/GenBank/DDBJ databases">
        <title>Draft genome sequence of Scytalidium lignicola DSM 105466, a ubiquitous saprotrophic fungus.</title>
        <authorList>
            <person name="Buettner E."/>
            <person name="Gebauer A.M."/>
            <person name="Hofrichter M."/>
            <person name="Liers C."/>
            <person name="Kellner H."/>
        </authorList>
    </citation>
    <scope>NUCLEOTIDE SEQUENCE [LARGE SCALE GENOMIC DNA]</scope>
    <source>
        <strain evidence="1 2">DSM 105466</strain>
    </source>
</reference>
<dbReference type="EMBL" id="NCSJ02000123">
    <property type="protein sequence ID" value="RFU29586.1"/>
    <property type="molecule type" value="Genomic_DNA"/>
</dbReference>
<dbReference type="AlphaFoldDB" id="A0A3E2H853"/>
<protein>
    <recommendedName>
        <fullName evidence="3">CCHC-type domain-containing protein</fullName>
    </recommendedName>
</protein>
<feature type="non-terminal residue" evidence="1">
    <location>
        <position position="155"/>
    </location>
</feature>
<dbReference type="Proteomes" id="UP000258309">
    <property type="component" value="Unassembled WGS sequence"/>
</dbReference>
<name>A0A3E2H853_SCYLI</name>
<evidence type="ECO:0000313" key="1">
    <source>
        <dbReference type="EMBL" id="RFU29586.1"/>
    </source>
</evidence>
<gene>
    <name evidence="1" type="ORF">B7463_g6747</name>
</gene>
<dbReference type="OMA" id="NWIGAID"/>
<dbReference type="GO" id="GO:0003676">
    <property type="term" value="F:nucleic acid binding"/>
    <property type="evidence" value="ECO:0007669"/>
    <property type="project" value="InterPro"/>
</dbReference>
<comment type="caution">
    <text evidence="1">The sequence shown here is derived from an EMBL/GenBank/DDBJ whole genome shotgun (WGS) entry which is preliminary data.</text>
</comment>
<keyword evidence="2" id="KW-1185">Reference proteome</keyword>
<evidence type="ECO:0008006" key="3">
    <source>
        <dbReference type="Google" id="ProtNLM"/>
    </source>
</evidence>